<dbReference type="OMA" id="ASWINYW"/>
<sequence length="438" mass="48240">MMNFDQKAVKFLANFYINGGKHWTHGHLRQTQPEPTQPKASVLLLGPEPGMAWDETQPPKMKEIPAVLRLQTGTPQESLPTYTQTLRELLLEQRPLITADLEVPSPTRYQVPSPSVRESSPHPHYSIGCKHQGREGGGRRAWQTLWFQSESPFTQKADFDQEQKWPSPAHYQLLSRPAFPAFSFRGRHSASKTPEGHTHLGLPGARGLGLRVQPQSLLQASLQAPGKRCPGPNTYNILPGSRLQSPRSPAFSMSRSPAFTSWLSTSFSFGSPNPWPSRLPRGGLLQLTLPFGAWRGHPGCAQTQAPRHRPLLHALEPAGHNLLGPATEWNHGLPRGFPRPPLGLGAPVWPSDPLGTPMHPSGWPTLLWAVDKAGPAWIPHLPISLLHRDAVGSPELCGVQLSVLHPGTVLEIWLQLGHFRLSLLRGLHSAAPEGYSLL</sequence>
<dbReference type="Bgee" id="ENSPPAG00000033130">
    <property type="expression patterns" value="Expressed in testis and 3 other cell types or tissues"/>
</dbReference>
<evidence type="ECO:0000313" key="2">
    <source>
        <dbReference type="Ensembl" id="ENSPPAP00000019843.1"/>
    </source>
</evidence>
<feature type="compositionally biased region" description="Polar residues" evidence="1">
    <location>
        <begin position="107"/>
        <end position="118"/>
    </location>
</feature>
<dbReference type="Ensembl" id="ENSPPAT00000042620.1">
    <property type="protein sequence ID" value="ENSPPAP00000019843.1"/>
    <property type="gene ID" value="ENSPPAG00000033130.1"/>
</dbReference>
<reference evidence="2" key="3">
    <citation type="submission" date="2025-09" db="UniProtKB">
        <authorList>
            <consortium name="Ensembl"/>
        </authorList>
    </citation>
    <scope>IDENTIFICATION</scope>
</reference>
<dbReference type="Proteomes" id="UP000240080">
    <property type="component" value="Chromosome 9"/>
</dbReference>
<evidence type="ECO:0008006" key="4">
    <source>
        <dbReference type="Google" id="ProtNLM"/>
    </source>
</evidence>
<dbReference type="GeneTree" id="ENSGT00390000009524"/>
<dbReference type="EMBL" id="AJFE02057933">
    <property type="status" value="NOT_ANNOTATED_CDS"/>
    <property type="molecule type" value="Genomic_DNA"/>
</dbReference>
<name>A0A2R9ARP1_PANPA</name>
<proteinExistence type="predicted"/>
<dbReference type="AlphaFoldDB" id="A0A2R9ARP1"/>
<evidence type="ECO:0000256" key="1">
    <source>
        <dbReference type="SAM" id="MobiDB-lite"/>
    </source>
</evidence>
<reference evidence="2 3" key="1">
    <citation type="journal article" date="2012" name="Nature">
        <title>The bonobo genome compared with the chimpanzee and human genomes.</title>
        <authorList>
            <person name="Prufer K."/>
            <person name="Munch K."/>
            <person name="Hellmann I."/>
            <person name="Akagi K."/>
            <person name="Miller J.R."/>
            <person name="Walenz B."/>
            <person name="Koren S."/>
            <person name="Sutton G."/>
            <person name="Kodira C."/>
            <person name="Winer R."/>
            <person name="Knight J.R."/>
            <person name="Mullikin J.C."/>
            <person name="Meader S.J."/>
            <person name="Ponting C.P."/>
            <person name="Lunter G."/>
            <person name="Higashino S."/>
            <person name="Hobolth A."/>
            <person name="Dutheil J."/>
            <person name="Karakoc E."/>
            <person name="Alkan C."/>
            <person name="Sajjadian S."/>
            <person name="Catacchio C.R."/>
            <person name="Ventura M."/>
            <person name="Marques-Bonet T."/>
            <person name="Eichler E.E."/>
            <person name="Andre C."/>
            <person name="Atencia R."/>
            <person name="Mugisha L."/>
            <person name="Junhold J."/>
            <person name="Patterson N."/>
            <person name="Siebauer M."/>
            <person name="Good J.M."/>
            <person name="Fischer A."/>
            <person name="Ptak S.E."/>
            <person name="Lachmann M."/>
            <person name="Symer D.E."/>
            <person name="Mailund T."/>
            <person name="Schierup M.H."/>
            <person name="Andres A.M."/>
            <person name="Kelso J."/>
            <person name="Paabo S."/>
        </authorList>
    </citation>
    <scope>NUCLEOTIDE SEQUENCE [LARGE SCALE GENOMIC DNA]</scope>
</reference>
<accession>A0A2R9ARP1</accession>
<organism evidence="2 3">
    <name type="scientific">Pan paniscus</name>
    <name type="common">Pygmy chimpanzee</name>
    <name type="synonym">Bonobo</name>
    <dbReference type="NCBI Taxonomy" id="9597"/>
    <lineage>
        <taxon>Eukaryota</taxon>
        <taxon>Metazoa</taxon>
        <taxon>Chordata</taxon>
        <taxon>Craniata</taxon>
        <taxon>Vertebrata</taxon>
        <taxon>Euteleostomi</taxon>
        <taxon>Mammalia</taxon>
        <taxon>Eutheria</taxon>
        <taxon>Euarchontoglires</taxon>
        <taxon>Primates</taxon>
        <taxon>Haplorrhini</taxon>
        <taxon>Catarrhini</taxon>
        <taxon>Hominidae</taxon>
        <taxon>Pan</taxon>
    </lineage>
</organism>
<dbReference type="STRING" id="9597.ENSPPAP00000019843"/>
<evidence type="ECO:0000313" key="3">
    <source>
        <dbReference type="Proteomes" id="UP000240080"/>
    </source>
</evidence>
<keyword evidence="3" id="KW-1185">Reference proteome</keyword>
<reference evidence="2" key="2">
    <citation type="submission" date="2025-08" db="UniProtKB">
        <authorList>
            <consortium name="Ensembl"/>
        </authorList>
    </citation>
    <scope>IDENTIFICATION</scope>
</reference>
<protein>
    <recommendedName>
        <fullName evidence="4">Sperm-tail PG-rich repeat containing 3</fullName>
    </recommendedName>
</protein>
<feature type="region of interest" description="Disordered" evidence="1">
    <location>
        <begin position="105"/>
        <end position="136"/>
    </location>
</feature>